<keyword evidence="2" id="KW-1185">Reference proteome</keyword>
<gene>
    <name evidence="1" type="ORF">DUI87_16373</name>
</gene>
<evidence type="ECO:0000313" key="2">
    <source>
        <dbReference type="Proteomes" id="UP000269221"/>
    </source>
</evidence>
<reference evidence="1 2" key="1">
    <citation type="submission" date="2018-07" db="EMBL/GenBank/DDBJ databases">
        <title>A high quality draft genome assembly of the barn swallow (H. rustica rustica).</title>
        <authorList>
            <person name="Formenti G."/>
            <person name="Chiara M."/>
            <person name="Poveda L."/>
            <person name="Francoijs K.-J."/>
            <person name="Bonisoli-Alquati A."/>
            <person name="Canova L."/>
            <person name="Gianfranceschi L."/>
            <person name="Horner D.S."/>
            <person name="Saino N."/>
        </authorList>
    </citation>
    <scope>NUCLEOTIDE SEQUENCE [LARGE SCALE GENOMIC DNA]</scope>
    <source>
        <strain evidence="1">Chelidonia</strain>
        <tissue evidence="1">Blood</tissue>
    </source>
</reference>
<dbReference type="EMBL" id="QRBI01000120">
    <property type="protein sequence ID" value="RMC06922.1"/>
    <property type="molecule type" value="Genomic_DNA"/>
</dbReference>
<accession>A0A3M0K110</accession>
<name>A0A3M0K110_HIRRU</name>
<protein>
    <recommendedName>
        <fullName evidence="3">Rna-directed dna polymerase from mobile element jockey-like</fullName>
    </recommendedName>
</protein>
<dbReference type="AlphaFoldDB" id="A0A3M0K110"/>
<proteinExistence type="predicted"/>
<comment type="caution">
    <text evidence="1">The sequence shown here is derived from an EMBL/GenBank/DDBJ whole genome shotgun (WGS) entry which is preliminary data.</text>
</comment>
<dbReference type="OrthoDB" id="9396613at2759"/>
<organism evidence="1 2">
    <name type="scientific">Hirundo rustica rustica</name>
    <dbReference type="NCBI Taxonomy" id="333673"/>
    <lineage>
        <taxon>Eukaryota</taxon>
        <taxon>Metazoa</taxon>
        <taxon>Chordata</taxon>
        <taxon>Craniata</taxon>
        <taxon>Vertebrata</taxon>
        <taxon>Euteleostomi</taxon>
        <taxon>Archelosauria</taxon>
        <taxon>Archosauria</taxon>
        <taxon>Dinosauria</taxon>
        <taxon>Saurischia</taxon>
        <taxon>Theropoda</taxon>
        <taxon>Coelurosauria</taxon>
        <taxon>Aves</taxon>
        <taxon>Neognathae</taxon>
        <taxon>Neoaves</taxon>
        <taxon>Telluraves</taxon>
        <taxon>Australaves</taxon>
        <taxon>Passeriformes</taxon>
        <taxon>Sylvioidea</taxon>
        <taxon>Hirundinidae</taxon>
        <taxon>Hirundo</taxon>
    </lineage>
</organism>
<dbReference type="Proteomes" id="UP000269221">
    <property type="component" value="Unassembled WGS sequence"/>
</dbReference>
<sequence>MTERMRKSQPKPKTGLDLLFQMVLCKSMGPGSAQHTSSGTFVGDRDSDTEWTLCKCVNDSKLCSAAAQKDLDGLEWWARANLMKFNEAKFRVLHMGWSNPRHEHRFGREWIENNPGDKDLGTRSLS</sequence>
<evidence type="ECO:0008006" key="3">
    <source>
        <dbReference type="Google" id="ProtNLM"/>
    </source>
</evidence>
<evidence type="ECO:0000313" key="1">
    <source>
        <dbReference type="EMBL" id="RMC06922.1"/>
    </source>
</evidence>